<dbReference type="Pfam" id="PF01168">
    <property type="entry name" value="Ala_racemase_N"/>
    <property type="match status" value="1"/>
</dbReference>
<dbReference type="PANTHER" id="PTHR30511:SF0">
    <property type="entry name" value="ALANINE RACEMASE, CATABOLIC-RELATED"/>
    <property type="match status" value="1"/>
</dbReference>
<evidence type="ECO:0000313" key="6">
    <source>
        <dbReference type="EMBL" id="GAA1506800.1"/>
    </source>
</evidence>
<dbReference type="InterPro" id="IPR001608">
    <property type="entry name" value="Ala_racemase_N"/>
</dbReference>
<evidence type="ECO:0000256" key="4">
    <source>
        <dbReference type="HAMAP-Rule" id="MF_01201"/>
    </source>
</evidence>
<evidence type="ECO:0000256" key="1">
    <source>
        <dbReference type="ARBA" id="ARBA00001933"/>
    </source>
</evidence>
<dbReference type="InterPro" id="IPR029066">
    <property type="entry name" value="PLP-binding_barrel"/>
</dbReference>
<dbReference type="InterPro" id="IPR000821">
    <property type="entry name" value="Ala_racemase"/>
</dbReference>
<evidence type="ECO:0000313" key="7">
    <source>
        <dbReference type="Proteomes" id="UP001500842"/>
    </source>
</evidence>
<feature type="modified residue" description="N6-(pyridoxal phosphate)lysine" evidence="4">
    <location>
        <position position="68"/>
    </location>
</feature>
<comment type="caution">
    <text evidence="6">The sequence shown here is derived from an EMBL/GenBank/DDBJ whole genome shotgun (WGS) entry which is preliminary data.</text>
</comment>
<evidence type="ECO:0000259" key="5">
    <source>
        <dbReference type="SMART" id="SM01005"/>
    </source>
</evidence>
<dbReference type="InterPro" id="IPR011079">
    <property type="entry name" value="Ala_racemase_C"/>
</dbReference>
<protein>
    <recommendedName>
        <fullName evidence="4">Alanine racemase</fullName>
        <ecNumber evidence="4">5.1.1.1</ecNumber>
    </recommendedName>
</protein>
<sequence>MKPPHEVLRLPHCAPPTHNSAGTPGGFAVQSHAAVPSTPRLTVDLAAVARNTRTLADRAAGELMAVVKADGFGHGAVDVARTALAHGATRLGVTSLAEAWALRDAGLVVPVLSWLNPVDADFATAAARDVDVAVPSLAHLAAVAAAPGRSRIHLHVDAGMARDGAEPEEWAALCRAARRAEVRGQVEVVGVMGHLGCADDPADECNALGRTRFAWAVEVARSAGLRPRDRHLAATAATLADPRTHHTMSRVGAGLVGIDPSRTTALEPAMTLTAPLVQVRRVRAGTPVGYGHAHRTARATHLGLLPLGYADGLPRVASGSAEVLVRGVRRPVVGRISMDQVVVDLGAAGAEAGETVTVFGPGGPGGAGEPTVAEWATWAGTIEHEIVTGIGARVAREVRATPHLRALSGSPA</sequence>
<dbReference type="EMBL" id="BAAAOR010000007">
    <property type="protein sequence ID" value="GAA1506800.1"/>
    <property type="molecule type" value="Genomic_DNA"/>
</dbReference>
<name>A0ABN1ZXG0_9ACTN</name>
<dbReference type="CDD" id="cd00430">
    <property type="entry name" value="PLPDE_III_AR"/>
    <property type="match status" value="1"/>
</dbReference>
<dbReference type="SUPFAM" id="SSF51419">
    <property type="entry name" value="PLP-binding barrel"/>
    <property type="match status" value="1"/>
</dbReference>
<feature type="domain" description="Alanine racemase C-terminal" evidence="5">
    <location>
        <begin position="269"/>
        <end position="399"/>
    </location>
</feature>
<keyword evidence="3 4" id="KW-0413">Isomerase</keyword>
<evidence type="ECO:0000256" key="2">
    <source>
        <dbReference type="ARBA" id="ARBA00022898"/>
    </source>
</evidence>
<dbReference type="Gene3D" id="2.40.37.10">
    <property type="entry name" value="Lyase, Ornithine Decarboxylase, Chain A, domain 1"/>
    <property type="match status" value="1"/>
</dbReference>
<dbReference type="Proteomes" id="UP001500842">
    <property type="component" value="Unassembled WGS sequence"/>
</dbReference>
<comment type="function">
    <text evidence="4">Catalyzes the interconversion of L-alanine and D-alanine. May also act on other amino acids.</text>
</comment>
<dbReference type="PRINTS" id="PR00992">
    <property type="entry name" value="ALARACEMASE"/>
</dbReference>
<comment type="cofactor">
    <cofactor evidence="1 4">
        <name>pyridoxal 5'-phosphate</name>
        <dbReference type="ChEBI" id="CHEBI:597326"/>
    </cofactor>
</comment>
<dbReference type="InterPro" id="IPR009006">
    <property type="entry name" value="Ala_racemase/Decarboxylase_C"/>
</dbReference>
<gene>
    <name evidence="6" type="primary">alr_1</name>
    <name evidence="6" type="ORF">GCM10009788_08390</name>
</gene>
<accession>A0ABN1ZXG0</accession>
<dbReference type="HAMAP" id="MF_01201">
    <property type="entry name" value="Ala_racemase"/>
    <property type="match status" value="1"/>
</dbReference>
<organism evidence="6 7">
    <name type="scientific">Nocardioides humi</name>
    <dbReference type="NCBI Taxonomy" id="449461"/>
    <lineage>
        <taxon>Bacteria</taxon>
        <taxon>Bacillati</taxon>
        <taxon>Actinomycetota</taxon>
        <taxon>Actinomycetes</taxon>
        <taxon>Propionibacteriales</taxon>
        <taxon>Nocardioidaceae</taxon>
        <taxon>Nocardioides</taxon>
    </lineage>
</organism>
<dbReference type="SUPFAM" id="SSF50621">
    <property type="entry name" value="Alanine racemase C-terminal domain-like"/>
    <property type="match status" value="1"/>
</dbReference>
<dbReference type="SMART" id="SM01005">
    <property type="entry name" value="Ala_racemase_C"/>
    <property type="match status" value="1"/>
</dbReference>
<keyword evidence="2 4" id="KW-0663">Pyridoxal phosphate</keyword>
<dbReference type="Gene3D" id="3.20.20.10">
    <property type="entry name" value="Alanine racemase"/>
    <property type="match status" value="1"/>
</dbReference>
<comment type="pathway">
    <text evidence="4">Amino-acid biosynthesis; D-alanine biosynthesis; D-alanine from L-alanine: step 1/1.</text>
</comment>
<reference evidence="6 7" key="1">
    <citation type="journal article" date="2019" name="Int. J. Syst. Evol. Microbiol.">
        <title>The Global Catalogue of Microorganisms (GCM) 10K type strain sequencing project: providing services to taxonomists for standard genome sequencing and annotation.</title>
        <authorList>
            <consortium name="The Broad Institute Genomics Platform"/>
            <consortium name="The Broad Institute Genome Sequencing Center for Infectious Disease"/>
            <person name="Wu L."/>
            <person name="Ma J."/>
        </authorList>
    </citation>
    <scope>NUCLEOTIDE SEQUENCE [LARGE SCALE GENOMIC DNA]</scope>
    <source>
        <strain evidence="6 7">JCM 14942</strain>
    </source>
</reference>
<comment type="similarity">
    <text evidence="4">Belongs to the alanine racemase family.</text>
</comment>
<proteinExistence type="inferred from homology"/>
<feature type="active site" description="Proton acceptor; specific for L-alanine" evidence="4">
    <location>
        <position position="290"/>
    </location>
</feature>
<dbReference type="EC" id="5.1.1.1" evidence="4"/>
<dbReference type="Pfam" id="PF00842">
    <property type="entry name" value="Ala_racemase_C"/>
    <property type="match status" value="1"/>
</dbReference>
<dbReference type="NCBIfam" id="TIGR00492">
    <property type="entry name" value="alr"/>
    <property type="match status" value="1"/>
</dbReference>
<evidence type="ECO:0000256" key="3">
    <source>
        <dbReference type="ARBA" id="ARBA00023235"/>
    </source>
</evidence>
<feature type="binding site" evidence="4">
    <location>
        <position position="162"/>
    </location>
    <ligand>
        <name>substrate</name>
    </ligand>
</feature>
<feature type="binding site" evidence="4">
    <location>
        <position position="338"/>
    </location>
    <ligand>
        <name>substrate</name>
    </ligand>
</feature>
<dbReference type="PANTHER" id="PTHR30511">
    <property type="entry name" value="ALANINE RACEMASE"/>
    <property type="match status" value="1"/>
</dbReference>
<comment type="catalytic activity">
    <reaction evidence="4">
        <text>L-alanine = D-alanine</text>
        <dbReference type="Rhea" id="RHEA:20249"/>
        <dbReference type="ChEBI" id="CHEBI:57416"/>
        <dbReference type="ChEBI" id="CHEBI:57972"/>
        <dbReference type="EC" id="5.1.1.1"/>
    </reaction>
</comment>
<keyword evidence="7" id="KW-1185">Reference proteome</keyword>
<feature type="active site" description="Proton acceptor; specific for D-alanine" evidence="4">
    <location>
        <position position="68"/>
    </location>
</feature>